<accession>A0ACA9RI02</accession>
<proteinExistence type="predicted"/>
<feature type="non-terminal residue" evidence="1">
    <location>
        <position position="1"/>
    </location>
</feature>
<reference evidence="1" key="1">
    <citation type="submission" date="2021-06" db="EMBL/GenBank/DDBJ databases">
        <authorList>
            <person name="Kallberg Y."/>
            <person name="Tangrot J."/>
            <person name="Rosling A."/>
        </authorList>
    </citation>
    <scope>NUCLEOTIDE SEQUENCE</scope>
    <source>
        <strain evidence="1">28 12/20/2015</strain>
    </source>
</reference>
<name>A0ACA9RI02_9GLOM</name>
<dbReference type="EMBL" id="CAJVPW010072027">
    <property type="protein sequence ID" value="CAG8794028.1"/>
    <property type="molecule type" value="Genomic_DNA"/>
</dbReference>
<dbReference type="Proteomes" id="UP000789366">
    <property type="component" value="Unassembled WGS sequence"/>
</dbReference>
<sequence length="48" mass="6044">DRSITEINNYKQLCETCKTFDKYYYMIDEIYTNLEFENDEEDFEKRIE</sequence>
<keyword evidence="2" id="KW-1185">Reference proteome</keyword>
<evidence type="ECO:0000313" key="2">
    <source>
        <dbReference type="Proteomes" id="UP000789366"/>
    </source>
</evidence>
<gene>
    <name evidence="1" type="ORF">SPELUC_LOCUS17488</name>
</gene>
<feature type="non-terminal residue" evidence="1">
    <location>
        <position position="48"/>
    </location>
</feature>
<comment type="caution">
    <text evidence="1">The sequence shown here is derived from an EMBL/GenBank/DDBJ whole genome shotgun (WGS) entry which is preliminary data.</text>
</comment>
<evidence type="ECO:0000313" key="1">
    <source>
        <dbReference type="EMBL" id="CAG8794028.1"/>
    </source>
</evidence>
<organism evidence="1 2">
    <name type="scientific">Cetraspora pellucida</name>
    <dbReference type="NCBI Taxonomy" id="1433469"/>
    <lineage>
        <taxon>Eukaryota</taxon>
        <taxon>Fungi</taxon>
        <taxon>Fungi incertae sedis</taxon>
        <taxon>Mucoromycota</taxon>
        <taxon>Glomeromycotina</taxon>
        <taxon>Glomeromycetes</taxon>
        <taxon>Diversisporales</taxon>
        <taxon>Gigasporaceae</taxon>
        <taxon>Cetraspora</taxon>
    </lineage>
</organism>
<protein>
    <submittedName>
        <fullName evidence="1">6595_t:CDS:1</fullName>
    </submittedName>
</protein>